<dbReference type="InterPro" id="IPR036400">
    <property type="entry name" value="Cyt_B5-like_heme/steroid_sf"/>
</dbReference>
<reference evidence="4 5" key="1">
    <citation type="submission" date="2016-02" db="EMBL/GenBank/DDBJ databases">
        <authorList>
            <person name="Wen L."/>
            <person name="He K."/>
            <person name="Yang H."/>
        </authorList>
    </citation>
    <scope>NUCLEOTIDE SEQUENCE [LARGE SCALE GENOMIC DNA]</scope>
    <source>
        <strain evidence="4">Trichococcus palustris</strain>
    </source>
</reference>
<dbReference type="Proteomes" id="UP000242754">
    <property type="component" value="Unassembled WGS sequence"/>
</dbReference>
<keyword evidence="5" id="KW-1185">Reference proteome</keyword>
<keyword evidence="2" id="KW-0732">Signal</keyword>
<feature type="chain" id="PRO_5039010073" description="Cytochrome b5 heme-binding domain-containing protein" evidence="2">
    <location>
        <begin position="21"/>
        <end position="131"/>
    </location>
</feature>
<dbReference type="Gene3D" id="3.10.120.10">
    <property type="entry name" value="Cytochrome b5-like heme/steroid binding domain"/>
    <property type="match status" value="1"/>
</dbReference>
<evidence type="ECO:0000256" key="2">
    <source>
        <dbReference type="SAM" id="SignalP"/>
    </source>
</evidence>
<sequence>MYSKIKFLALLTVTSLALFACGTSTSNNSTTTSSEMASTSSVSSSSSMSSTSSEMATFTLEELSQYTGKNGEKAYVAVDGVVYDVTNVPAWKNGEHQNGLTAGKDLSKEILSSPHGKKVLENLPVVGKLVK</sequence>
<evidence type="ECO:0000256" key="1">
    <source>
        <dbReference type="SAM" id="MobiDB-lite"/>
    </source>
</evidence>
<evidence type="ECO:0000313" key="5">
    <source>
        <dbReference type="Proteomes" id="UP000242754"/>
    </source>
</evidence>
<proteinExistence type="predicted"/>
<gene>
    <name evidence="4" type="ORF">Tpal_1534</name>
</gene>
<dbReference type="PROSITE" id="PS51257">
    <property type="entry name" value="PROKAR_LIPOPROTEIN"/>
    <property type="match status" value="1"/>
</dbReference>
<dbReference type="AlphaFoldDB" id="A0A143YM37"/>
<accession>A0A143YM37</accession>
<dbReference type="SUPFAM" id="SSF55856">
    <property type="entry name" value="Cytochrome b5-like heme/steroid binding domain"/>
    <property type="match status" value="1"/>
</dbReference>
<dbReference type="Pfam" id="PF00173">
    <property type="entry name" value="Cyt-b5"/>
    <property type="match status" value="1"/>
</dbReference>
<organism evidence="4 5">
    <name type="scientific">Trichococcus palustris</name>
    <dbReference type="NCBI Taxonomy" id="140314"/>
    <lineage>
        <taxon>Bacteria</taxon>
        <taxon>Bacillati</taxon>
        <taxon>Bacillota</taxon>
        <taxon>Bacilli</taxon>
        <taxon>Lactobacillales</taxon>
        <taxon>Carnobacteriaceae</taxon>
        <taxon>Trichococcus</taxon>
    </lineage>
</organism>
<dbReference type="STRING" id="140314.SAMN04488076_11640"/>
<protein>
    <recommendedName>
        <fullName evidence="3">Cytochrome b5 heme-binding domain-containing protein</fullName>
    </recommendedName>
</protein>
<feature type="region of interest" description="Disordered" evidence="1">
    <location>
        <begin position="25"/>
        <end position="50"/>
    </location>
</feature>
<evidence type="ECO:0000313" key="4">
    <source>
        <dbReference type="EMBL" id="CZQ92725.1"/>
    </source>
</evidence>
<dbReference type="InterPro" id="IPR001199">
    <property type="entry name" value="Cyt_B5-like_heme/steroid-bd"/>
</dbReference>
<dbReference type="EMBL" id="FJNE01000004">
    <property type="protein sequence ID" value="CZQ92725.1"/>
    <property type="molecule type" value="Genomic_DNA"/>
</dbReference>
<feature type="domain" description="Cytochrome b5 heme-binding" evidence="3">
    <location>
        <begin position="58"/>
        <end position="130"/>
    </location>
</feature>
<evidence type="ECO:0000259" key="3">
    <source>
        <dbReference type="SMART" id="SM01117"/>
    </source>
</evidence>
<dbReference type="SMART" id="SM01117">
    <property type="entry name" value="Cyt-b5"/>
    <property type="match status" value="1"/>
</dbReference>
<feature type="signal peptide" evidence="2">
    <location>
        <begin position="1"/>
        <end position="20"/>
    </location>
</feature>
<name>A0A143YM37_9LACT</name>